<sequence>MGTLGMPTDYSGRSLANRAGFEIPYRKNSLDPLPSQRLLSRAGQQICEYQARLTQAILSGDGGDTRRSRDGGFNEFLRKGTVAQSAGNSEYEYSRTPLSRMAKFSEFHPHCQRIVCDPSKRARMQMARKAAPSNATKPLQSHLAITNAKSSGFFVRYREVLNEIPYSENRLYGSRGVNSQRTPSSPPQSQPRMSSGVKTFRVSYGLERNTISSLRLLYSALSVFKLSLSLVGTQEGKAGN</sequence>
<evidence type="ECO:0000313" key="2">
    <source>
        <dbReference type="EMBL" id="RPA97961.1"/>
    </source>
</evidence>
<protein>
    <submittedName>
        <fullName evidence="2">Uncharacterized protein</fullName>
    </submittedName>
</protein>
<dbReference type="Proteomes" id="UP000276215">
    <property type="component" value="Unassembled WGS sequence"/>
</dbReference>
<keyword evidence="3" id="KW-1185">Reference proteome</keyword>
<proteinExistence type="predicted"/>
<dbReference type="AlphaFoldDB" id="A0A3N4JMG3"/>
<feature type="region of interest" description="Disordered" evidence="1">
    <location>
        <begin position="172"/>
        <end position="196"/>
    </location>
</feature>
<evidence type="ECO:0000313" key="3">
    <source>
        <dbReference type="Proteomes" id="UP000276215"/>
    </source>
</evidence>
<accession>A0A3N4JMG3</accession>
<evidence type="ECO:0000256" key="1">
    <source>
        <dbReference type="SAM" id="MobiDB-lite"/>
    </source>
</evidence>
<organism evidence="2 3">
    <name type="scientific">Choiromyces venosus 120613-1</name>
    <dbReference type="NCBI Taxonomy" id="1336337"/>
    <lineage>
        <taxon>Eukaryota</taxon>
        <taxon>Fungi</taxon>
        <taxon>Dikarya</taxon>
        <taxon>Ascomycota</taxon>
        <taxon>Pezizomycotina</taxon>
        <taxon>Pezizomycetes</taxon>
        <taxon>Pezizales</taxon>
        <taxon>Tuberaceae</taxon>
        <taxon>Choiromyces</taxon>
    </lineage>
</organism>
<dbReference type="EMBL" id="ML120400">
    <property type="protein sequence ID" value="RPA97961.1"/>
    <property type="molecule type" value="Genomic_DNA"/>
</dbReference>
<reference evidence="2 3" key="1">
    <citation type="journal article" date="2018" name="Nat. Ecol. Evol.">
        <title>Pezizomycetes genomes reveal the molecular basis of ectomycorrhizal truffle lifestyle.</title>
        <authorList>
            <person name="Murat C."/>
            <person name="Payen T."/>
            <person name="Noel B."/>
            <person name="Kuo A."/>
            <person name="Morin E."/>
            <person name="Chen J."/>
            <person name="Kohler A."/>
            <person name="Krizsan K."/>
            <person name="Balestrini R."/>
            <person name="Da Silva C."/>
            <person name="Montanini B."/>
            <person name="Hainaut M."/>
            <person name="Levati E."/>
            <person name="Barry K.W."/>
            <person name="Belfiori B."/>
            <person name="Cichocki N."/>
            <person name="Clum A."/>
            <person name="Dockter R.B."/>
            <person name="Fauchery L."/>
            <person name="Guy J."/>
            <person name="Iotti M."/>
            <person name="Le Tacon F."/>
            <person name="Lindquist E.A."/>
            <person name="Lipzen A."/>
            <person name="Malagnac F."/>
            <person name="Mello A."/>
            <person name="Molinier V."/>
            <person name="Miyauchi S."/>
            <person name="Poulain J."/>
            <person name="Riccioni C."/>
            <person name="Rubini A."/>
            <person name="Sitrit Y."/>
            <person name="Splivallo R."/>
            <person name="Traeger S."/>
            <person name="Wang M."/>
            <person name="Zifcakova L."/>
            <person name="Wipf D."/>
            <person name="Zambonelli A."/>
            <person name="Paolocci F."/>
            <person name="Nowrousian M."/>
            <person name="Ottonello S."/>
            <person name="Baldrian P."/>
            <person name="Spatafora J.W."/>
            <person name="Henrissat B."/>
            <person name="Nagy L.G."/>
            <person name="Aury J.M."/>
            <person name="Wincker P."/>
            <person name="Grigoriev I.V."/>
            <person name="Bonfante P."/>
            <person name="Martin F.M."/>
        </authorList>
    </citation>
    <scope>NUCLEOTIDE SEQUENCE [LARGE SCALE GENOMIC DNA]</scope>
    <source>
        <strain evidence="2 3">120613-1</strain>
    </source>
</reference>
<name>A0A3N4JMG3_9PEZI</name>
<gene>
    <name evidence="2" type="ORF">L873DRAFT_1790652</name>
</gene>